<evidence type="ECO:0000256" key="7">
    <source>
        <dbReference type="ARBA" id="ARBA00022840"/>
    </source>
</evidence>
<evidence type="ECO:0000256" key="5">
    <source>
        <dbReference type="ARBA" id="ARBA00022801"/>
    </source>
</evidence>
<name>I7IBX5_9BURK</name>
<dbReference type="InterPro" id="IPR006483">
    <property type="entry name" value="CRISPR-assoc_Cas3_HD"/>
</dbReference>
<reference evidence="10" key="1">
    <citation type="journal article" date="2012" name="Vet. Microbiol.">
        <title>Comparative genomic analyses of the Taylorellae.</title>
        <authorList>
            <person name="Hauser H."/>
            <person name="Richter D.C."/>
            <person name="van Tonder A."/>
            <person name="Clark L."/>
            <person name="Preston A."/>
        </authorList>
    </citation>
    <scope>NUCLEOTIDE SEQUENCE</scope>
    <source>
        <strain evidence="10">14/45</strain>
    </source>
</reference>
<keyword evidence="3" id="KW-0479">Metal-binding</keyword>
<organism evidence="10">
    <name type="scientific">Taylorella asinigenitalis 14/45</name>
    <dbReference type="NCBI Taxonomy" id="1091495"/>
    <lineage>
        <taxon>Bacteria</taxon>
        <taxon>Pseudomonadati</taxon>
        <taxon>Pseudomonadota</taxon>
        <taxon>Betaproteobacteria</taxon>
        <taxon>Burkholderiales</taxon>
        <taxon>Alcaligenaceae</taxon>
        <taxon>Taylorella</taxon>
    </lineage>
</organism>
<dbReference type="AlphaFoldDB" id="I7IBX5"/>
<dbReference type="NCBIfam" id="TIGR02562">
    <property type="entry name" value="cas3_yersinia"/>
    <property type="match status" value="1"/>
</dbReference>
<evidence type="ECO:0000256" key="8">
    <source>
        <dbReference type="ARBA" id="ARBA00023118"/>
    </source>
</evidence>
<dbReference type="InterPro" id="IPR013395">
    <property type="entry name" value="CRISPR-assoc_Cas3_yers"/>
</dbReference>
<keyword evidence="6" id="KW-0347">Helicase</keyword>
<evidence type="ECO:0000256" key="6">
    <source>
        <dbReference type="ARBA" id="ARBA00022806"/>
    </source>
</evidence>
<proteinExistence type="inferred from homology"/>
<dbReference type="GO" id="GO:0016787">
    <property type="term" value="F:hydrolase activity"/>
    <property type="evidence" value="ECO:0007669"/>
    <property type="project" value="UniProtKB-KW"/>
</dbReference>
<dbReference type="GO" id="GO:0051607">
    <property type="term" value="P:defense response to virus"/>
    <property type="evidence" value="ECO:0007669"/>
    <property type="project" value="UniProtKB-KW"/>
</dbReference>
<dbReference type="InterPro" id="IPR038257">
    <property type="entry name" value="CRISPR-assoc_Cas3_HD_sf"/>
</dbReference>
<evidence type="ECO:0000256" key="1">
    <source>
        <dbReference type="ARBA" id="ARBA00006847"/>
    </source>
</evidence>
<keyword evidence="4" id="KW-0547">Nucleotide-binding</keyword>
<evidence type="ECO:0000256" key="4">
    <source>
        <dbReference type="ARBA" id="ARBA00022741"/>
    </source>
</evidence>
<dbReference type="SUPFAM" id="SSF52540">
    <property type="entry name" value="P-loop containing nucleoside triphosphate hydrolases"/>
    <property type="match status" value="1"/>
</dbReference>
<dbReference type="BioCyc" id="TASI1091495:G13GE-768-MONOMER"/>
<dbReference type="HOGENOM" id="CLU_009385_0_0_4"/>
<evidence type="ECO:0000256" key="2">
    <source>
        <dbReference type="ARBA" id="ARBA00009046"/>
    </source>
</evidence>
<dbReference type="InterPro" id="IPR054712">
    <property type="entry name" value="Cas3-like_dom"/>
</dbReference>
<keyword evidence="7" id="KW-0067">ATP-binding</keyword>
<dbReference type="InterPro" id="IPR027417">
    <property type="entry name" value="P-loop_NTPase"/>
</dbReference>
<gene>
    <name evidence="10" type="ORF">KUM_0769</name>
</gene>
<dbReference type="GO" id="GO:0004386">
    <property type="term" value="F:helicase activity"/>
    <property type="evidence" value="ECO:0007669"/>
    <property type="project" value="UniProtKB-KW"/>
</dbReference>
<dbReference type="Gene3D" id="3.40.50.300">
    <property type="entry name" value="P-loop containing nucleotide triphosphate hydrolases"/>
    <property type="match status" value="1"/>
</dbReference>
<dbReference type="Gene3D" id="1.10.3210.30">
    <property type="match status" value="1"/>
</dbReference>
<keyword evidence="5" id="KW-0378">Hydrolase</keyword>
<dbReference type="GO" id="GO:0046872">
    <property type="term" value="F:metal ion binding"/>
    <property type="evidence" value="ECO:0007669"/>
    <property type="project" value="UniProtKB-KW"/>
</dbReference>
<feature type="domain" description="HD Cas3-type" evidence="9">
    <location>
        <begin position="102"/>
        <end position="283"/>
    </location>
</feature>
<dbReference type="KEGG" id="tat:KUM_0769"/>
<dbReference type="Pfam" id="PF21384">
    <property type="entry name" value="Cas3_I-F_Cas2"/>
    <property type="match status" value="1"/>
</dbReference>
<dbReference type="Pfam" id="PF22590">
    <property type="entry name" value="Cas3-like_C_2"/>
    <property type="match status" value="1"/>
</dbReference>
<dbReference type="EMBL" id="HE681424">
    <property type="protein sequence ID" value="CCG19561.1"/>
    <property type="molecule type" value="Genomic_DNA"/>
</dbReference>
<evidence type="ECO:0000256" key="3">
    <source>
        <dbReference type="ARBA" id="ARBA00022723"/>
    </source>
</evidence>
<evidence type="ECO:0000313" key="10">
    <source>
        <dbReference type="EMBL" id="CCG19561.1"/>
    </source>
</evidence>
<keyword evidence="8" id="KW-0051">Antiviral defense</keyword>
<sequence>MMVIFTSQCEKKALSKTRRVLDSFADRIGDRTWKTIITLEGLDAVHKLLRKTASKNTAVSCHWIRSRSLSELVWVVGNRSKFNEEGVIPVNSTQKNLLGSLKENNWHYLPVIKALSAFVGLIHDWGKANDFFQWKLRSTNLISDPVRHEWVSAIIFRALIKGNENNDEIWLKKIIDKAWTNEELNKHTVQIVKETENGYKKLIKESESNSVLANWILYLIFTHHKLPYLTDRNIYNLISKNSVQTLHKLYSNLDAKWGYLNDIEKAKKCFDFSKGFLEDSDRFKEELSRCANSLLEVLPLINDFQEDKLWRLIINYSRICIILGDHYISSKNESLKTSDTENAELYANTNKEKNLKQPLVNHLIEVSKQSKKISRYLPRFEYGFESAPDIKKLKAKSPPDFKWQDNAVEKVKKHQKNESINNWFIINMASTGQGKTLANAKIFHALSQGGQSLRFTLALGLRTLTQQTGEVYSKKIGVSNQDLAVVMGTNVFTLLSKHNDNDVNQYTKFGSESEESLLGQMYISDDDQSYSIPDFLDFSLTNNKEKSFLLKPIVICTIDHIINASEVVKGGRFILPSLRLMSSDLIIDEVDDFDTKELVAIGRLIHLAGMYGRKVMISSATIPPSLARGYFEMYKSGWEIYKNFKDIKCETLNVVWVDEFDTKVENISLKEPKFESNHKDFVNNRLEKLKKKPVLQKAELINCNHLINEENKLEKYFQLILENIKSFHKNHNTKFEIYGVTKNVSFGLIRLANINECVALSRYIIESEQHGDIEIRTVCYHSRQIQILRHELETYLDRILNRKRVNGKYAWEDDLVINEIVKQTEKKNIVFLVVSSPIEEVGRDHDFDWAIIEPSSIRSIIQLSGRVNRHRKDRILSPNVGILQLNIKALEGNQDSIVFVRPGYQTERLASHELDQLINFENFRCSIDSTERIYQRNSLDPVSNLSDLEHYVISNKLIYEIGFRGLSSWAIDMWYLTALPQKANRFRENPNGDDIKLFRIYDEEEGKFNWEEFGLIRNYFYDIKDYQINNQEKFWLKRELRKSIDNIPFSLKDEKIFFELLLPSYMKNSELVYSDNYGLFIDNNGYYDEAK</sequence>
<dbReference type="RefSeq" id="WP_015551641.1">
    <property type="nucleotide sequence ID" value="NC_021033.1"/>
</dbReference>
<comment type="similarity">
    <text evidence="1">In the N-terminal section; belongs to the CRISPR-associated nuclease Cas3-HD family.</text>
</comment>
<dbReference type="GO" id="GO:0005524">
    <property type="term" value="F:ATP binding"/>
    <property type="evidence" value="ECO:0007669"/>
    <property type="project" value="UniProtKB-KW"/>
</dbReference>
<accession>I7IBX5</accession>
<comment type="similarity">
    <text evidence="2">In the central section; belongs to the CRISPR-associated helicase Cas3 family.</text>
</comment>
<evidence type="ECO:0000259" key="9">
    <source>
        <dbReference type="PROSITE" id="PS51643"/>
    </source>
</evidence>
<dbReference type="InterPro" id="IPR048823">
    <property type="entry name" value="Cas3_I-F_Cas2"/>
</dbReference>
<dbReference type="PROSITE" id="PS51643">
    <property type="entry name" value="HD_CAS3"/>
    <property type="match status" value="1"/>
</dbReference>
<protein>
    <submittedName>
        <fullName evidence="10">CRISPR associated helicase Cas3 family protein</fullName>
    </submittedName>
</protein>